<proteinExistence type="predicted"/>
<protein>
    <recommendedName>
        <fullName evidence="1">Peptidase M56 domain-containing protein</fullName>
    </recommendedName>
</protein>
<dbReference type="RefSeq" id="WP_063357292.1">
    <property type="nucleotide sequence ID" value="NZ_AQHB01000035.1"/>
</dbReference>
<name>A0A166XRT0_9GAMM</name>
<evidence type="ECO:0000313" key="2">
    <source>
        <dbReference type="EMBL" id="KZN40722.1"/>
    </source>
</evidence>
<accession>A0A166XRT0</accession>
<keyword evidence="3" id="KW-1185">Reference proteome</keyword>
<comment type="caution">
    <text evidence="2">The sequence shown here is derived from an EMBL/GenBank/DDBJ whole genome shotgun (WGS) entry which is preliminary data.</text>
</comment>
<evidence type="ECO:0000313" key="3">
    <source>
        <dbReference type="Proteomes" id="UP000076643"/>
    </source>
</evidence>
<dbReference type="AlphaFoldDB" id="A0A166XRT0"/>
<reference evidence="2 3" key="1">
    <citation type="submission" date="2013-07" db="EMBL/GenBank/DDBJ databases">
        <title>Comparative Genomic and Metabolomic Analysis of Twelve Strains of Pseudoalteromonas luteoviolacea.</title>
        <authorList>
            <person name="Vynne N.G."/>
            <person name="Mansson M."/>
            <person name="Gram L."/>
        </authorList>
    </citation>
    <scope>NUCLEOTIDE SEQUENCE [LARGE SCALE GENOMIC DNA]</scope>
    <source>
        <strain evidence="2 3">DSM 6061</strain>
    </source>
</reference>
<organism evidence="2 3">
    <name type="scientific">Pseudoalteromonas luteoviolacea DSM 6061</name>
    <dbReference type="NCBI Taxonomy" id="1365250"/>
    <lineage>
        <taxon>Bacteria</taxon>
        <taxon>Pseudomonadati</taxon>
        <taxon>Pseudomonadota</taxon>
        <taxon>Gammaproteobacteria</taxon>
        <taxon>Alteromonadales</taxon>
        <taxon>Pseudoalteromonadaceae</taxon>
        <taxon>Pseudoalteromonas</taxon>
    </lineage>
</organism>
<dbReference type="PATRIC" id="fig|1365250.3.peg.1500"/>
<sequence length="131" mass="15435">MINWFKLAKRVSVFELTQLPWTDTPCVELPTSASPFVFGLVKPKVIIPSYFKHLDLAQQQTLVYHELVHIRNNDHIAIVIWRVLSCLFWFNPFIRKMEMAFISAMECRCDQITVTTYKLKKVGMLPLYWLS</sequence>
<dbReference type="InterPro" id="IPR008756">
    <property type="entry name" value="Peptidase_M56"/>
</dbReference>
<dbReference type="EMBL" id="AUYB01000093">
    <property type="protein sequence ID" value="KZN40722.1"/>
    <property type="molecule type" value="Genomic_DNA"/>
</dbReference>
<dbReference type="Pfam" id="PF05569">
    <property type="entry name" value="Peptidase_M56"/>
    <property type="match status" value="1"/>
</dbReference>
<dbReference type="Proteomes" id="UP000076643">
    <property type="component" value="Unassembled WGS sequence"/>
</dbReference>
<dbReference type="InterPro" id="IPR052173">
    <property type="entry name" value="Beta-lactam_resp_regulator"/>
</dbReference>
<dbReference type="CDD" id="cd07341">
    <property type="entry name" value="M56_BlaR1_MecR1_like"/>
    <property type="match status" value="1"/>
</dbReference>
<gene>
    <name evidence="2" type="ORF">N475_11380</name>
</gene>
<feature type="domain" description="Peptidase M56" evidence="1">
    <location>
        <begin position="34"/>
        <end position="116"/>
    </location>
</feature>
<dbReference type="PANTHER" id="PTHR34978:SF3">
    <property type="entry name" value="SLR0241 PROTEIN"/>
    <property type="match status" value="1"/>
</dbReference>
<dbReference type="PANTHER" id="PTHR34978">
    <property type="entry name" value="POSSIBLE SENSOR-TRANSDUCER PROTEIN BLAR"/>
    <property type="match status" value="1"/>
</dbReference>
<evidence type="ECO:0000259" key="1">
    <source>
        <dbReference type="Pfam" id="PF05569"/>
    </source>
</evidence>